<dbReference type="PANTHER" id="PTHR30055:SF195">
    <property type="entry name" value="FATTY ACID METABOLISM REGULATOR PROTEIN"/>
    <property type="match status" value="1"/>
</dbReference>
<comment type="caution">
    <text evidence="4">The sequence shown here is derived from an EMBL/GenBank/DDBJ whole genome shotgun (WGS) entry which is preliminary data.</text>
</comment>
<sequence length="183" mass="20743">MLTAAITVIGQAGYHNAPISRIAKEAGVADGTVYLYFKNKEDILISILRETIGQITTRIEEYFETETDPIRKLRYLVTVYFEGLAANKNLALVTQIHLRQADEAMRRQIGDIIRPYYGLIEHILREGIEKGIFRESIDTRIARRMVFGTMDETITAWVLTGAKYDLVGLTDQVVDLLVHGVKK</sequence>
<evidence type="ECO:0000259" key="3">
    <source>
        <dbReference type="PROSITE" id="PS50977"/>
    </source>
</evidence>
<evidence type="ECO:0000313" key="4">
    <source>
        <dbReference type="EMBL" id="MFC4766717.1"/>
    </source>
</evidence>
<feature type="DNA-binding region" description="H-T-H motif" evidence="2">
    <location>
        <begin position="18"/>
        <end position="37"/>
    </location>
</feature>
<dbReference type="PANTHER" id="PTHR30055">
    <property type="entry name" value="HTH-TYPE TRANSCRIPTIONAL REGULATOR RUTR"/>
    <property type="match status" value="1"/>
</dbReference>
<dbReference type="InterPro" id="IPR009057">
    <property type="entry name" value="Homeodomain-like_sf"/>
</dbReference>
<dbReference type="InterPro" id="IPR001647">
    <property type="entry name" value="HTH_TetR"/>
</dbReference>
<keyword evidence="1 2" id="KW-0238">DNA-binding</keyword>
<organism evidence="4 5">
    <name type="scientific">Effusibacillus consociatus</name>
    <dbReference type="NCBI Taxonomy" id="1117041"/>
    <lineage>
        <taxon>Bacteria</taxon>
        <taxon>Bacillati</taxon>
        <taxon>Bacillota</taxon>
        <taxon>Bacilli</taxon>
        <taxon>Bacillales</taxon>
        <taxon>Alicyclobacillaceae</taxon>
        <taxon>Effusibacillus</taxon>
    </lineage>
</organism>
<gene>
    <name evidence="4" type="ORF">ACFO8Q_04925</name>
</gene>
<dbReference type="Pfam" id="PF00440">
    <property type="entry name" value="TetR_N"/>
    <property type="match status" value="1"/>
</dbReference>
<protein>
    <submittedName>
        <fullName evidence="4">TetR/AcrR family transcriptional regulator</fullName>
    </submittedName>
</protein>
<dbReference type="Proteomes" id="UP001596002">
    <property type="component" value="Unassembled WGS sequence"/>
</dbReference>
<dbReference type="Pfam" id="PF08359">
    <property type="entry name" value="TetR_C_4"/>
    <property type="match status" value="1"/>
</dbReference>
<dbReference type="InterPro" id="IPR036271">
    <property type="entry name" value="Tet_transcr_reg_TetR-rel_C_sf"/>
</dbReference>
<reference evidence="5" key="1">
    <citation type="journal article" date="2019" name="Int. J. Syst. Evol. Microbiol.">
        <title>The Global Catalogue of Microorganisms (GCM) 10K type strain sequencing project: providing services to taxonomists for standard genome sequencing and annotation.</title>
        <authorList>
            <consortium name="The Broad Institute Genomics Platform"/>
            <consortium name="The Broad Institute Genome Sequencing Center for Infectious Disease"/>
            <person name="Wu L."/>
            <person name="Ma J."/>
        </authorList>
    </citation>
    <scope>NUCLEOTIDE SEQUENCE [LARGE SCALE GENOMIC DNA]</scope>
    <source>
        <strain evidence="5">WYCCWR 12678</strain>
    </source>
</reference>
<dbReference type="SUPFAM" id="SSF46689">
    <property type="entry name" value="Homeodomain-like"/>
    <property type="match status" value="1"/>
</dbReference>
<dbReference type="EMBL" id="JBHSHC010000028">
    <property type="protein sequence ID" value="MFC4766717.1"/>
    <property type="molecule type" value="Genomic_DNA"/>
</dbReference>
<dbReference type="InterPro" id="IPR013570">
    <property type="entry name" value="Tscrpt_reg_YsiA_C"/>
</dbReference>
<proteinExistence type="predicted"/>
<evidence type="ECO:0000256" key="2">
    <source>
        <dbReference type="PROSITE-ProRule" id="PRU00335"/>
    </source>
</evidence>
<dbReference type="RefSeq" id="WP_380024614.1">
    <property type="nucleotide sequence ID" value="NZ_JBHSHC010000028.1"/>
</dbReference>
<name>A0ABV9Q082_9BACL</name>
<dbReference type="Gene3D" id="1.10.357.10">
    <property type="entry name" value="Tetracycline Repressor, domain 2"/>
    <property type="match status" value="1"/>
</dbReference>
<dbReference type="PRINTS" id="PR00455">
    <property type="entry name" value="HTHTETR"/>
</dbReference>
<evidence type="ECO:0000313" key="5">
    <source>
        <dbReference type="Proteomes" id="UP001596002"/>
    </source>
</evidence>
<keyword evidence="5" id="KW-1185">Reference proteome</keyword>
<dbReference type="SUPFAM" id="SSF48498">
    <property type="entry name" value="Tetracyclin repressor-like, C-terminal domain"/>
    <property type="match status" value="1"/>
</dbReference>
<dbReference type="InterPro" id="IPR050109">
    <property type="entry name" value="HTH-type_TetR-like_transc_reg"/>
</dbReference>
<accession>A0ABV9Q082</accession>
<dbReference type="PROSITE" id="PS50977">
    <property type="entry name" value="HTH_TETR_2"/>
    <property type="match status" value="1"/>
</dbReference>
<feature type="domain" description="HTH tetR-type" evidence="3">
    <location>
        <begin position="1"/>
        <end position="55"/>
    </location>
</feature>
<dbReference type="Gene3D" id="1.10.10.60">
    <property type="entry name" value="Homeodomain-like"/>
    <property type="match status" value="1"/>
</dbReference>
<evidence type="ECO:0000256" key="1">
    <source>
        <dbReference type="ARBA" id="ARBA00023125"/>
    </source>
</evidence>